<dbReference type="InterPro" id="IPR051310">
    <property type="entry name" value="MCP_chemotaxis"/>
</dbReference>
<dbReference type="CDD" id="cd19411">
    <property type="entry name" value="MCP2201-like_sensor"/>
    <property type="match status" value="1"/>
</dbReference>
<evidence type="ECO:0000313" key="9">
    <source>
        <dbReference type="EMBL" id="BAO81696.1"/>
    </source>
</evidence>
<name>A0A060NI33_9BURK</name>
<gene>
    <name evidence="9" type="primary">mcp</name>
    <name evidence="9" type="ORF">SRAA_1842</name>
</gene>
<evidence type="ECO:0000259" key="7">
    <source>
        <dbReference type="PROSITE" id="PS50111"/>
    </source>
</evidence>
<dbReference type="InterPro" id="IPR003660">
    <property type="entry name" value="HAMP_dom"/>
</dbReference>
<dbReference type="InterPro" id="IPR047347">
    <property type="entry name" value="YvaQ-like_sensor"/>
</dbReference>
<evidence type="ECO:0000256" key="2">
    <source>
        <dbReference type="ARBA" id="ARBA00022481"/>
    </source>
</evidence>
<reference evidence="9 10" key="1">
    <citation type="journal article" date="2014" name="Nat. Commun.">
        <title>Physiological and genomic features of highly alkaliphilic hydrogen-utilizing Betaproteobacteria from a continental serpentinizing site.</title>
        <authorList>
            <person name="Suzuki S."/>
            <person name="Kuenen J.G."/>
            <person name="Schipper K."/>
            <person name="van der Velde S."/>
            <person name="Ishii S."/>
            <person name="Wu A."/>
            <person name="Sorokin D.Y."/>
            <person name="Tenney A."/>
            <person name="Meng X.Y."/>
            <person name="Morrill P.L."/>
            <person name="Kamagata Y."/>
            <person name="Muyzer G."/>
            <person name="Nealson K.H."/>
        </authorList>
    </citation>
    <scope>NUCLEOTIDE SEQUENCE [LARGE SCALE GENOMIC DNA]</scope>
    <source>
        <strain evidence="9 10">A1</strain>
    </source>
</reference>
<dbReference type="Proteomes" id="UP000067461">
    <property type="component" value="Chromosome"/>
</dbReference>
<feature type="domain" description="HAMP" evidence="8">
    <location>
        <begin position="223"/>
        <end position="275"/>
    </location>
</feature>
<evidence type="ECO:0000256" key="5">
    <source>
        <dbReference type="SAM" id="MobiDB-lite"/>
    </source>
</evidence>
<comment type="similarity">
    <text evidence="3">Belongs to the methyl-accepting chemotaxis (MCP) protein family.</text>
</comment>
<evidence type="ECO:0000313" key="10">
    <source>
        <dbReference type="Proteomes" id="UP000067461"/>
    </source>
</evidence>
<evidence type="ECO:0000256" key="4">
    <source>
        <dbReference type="PROSITE-ProRule" id="PRU00284"/>
    </source>
</evidence>
<comment type="subcellular location">
    <subcellularLocation>
        <location evidence="1">Membrane</location>
    </subcellularLocation>
</comment>
<evidence type="ECO:0000259" key="8">
    <source>
        <dbReference type="PROSITE" id="PS50885"/>
    </source>
</evidence>
<organism evidence="9 10">
    <name type="scientific">Serpentinimonas raichei</name>
    <dbReference type="NCBI Taxonomy" id="1458425"/>
    <lineage>
        <taxon>Bacteria</taxon>
        <taxon>Pseudomonadati</taxon>
        <taxon>Pseudomonadota</taxon>
        <taxon>Betaproteobacteria</taxon>
        <taxon>Burkholderiales</taxon>
        <taxon>Comamonadaceae</taxon>
        <taxon>Serpentinimonas</taxon>
    </lineage>
</organism>
<proteinExistence type="inferred from homology"/>
<dbReference type="STRING" id="1458425.SRAA_1842"/>
<feature type="region of interest" description="Disordered" evidence="5">
    <location>
        <begin position="525"/>
        <end position="649"/>
    </location>
</feature>
<keyword evidence="10" id="KW-1185">Reference proteome</keyword>
<dbReference type="FunFam" id="1.10.287.950:FF:000001">
    <property type="entry name" value="Methyl-accepting chemotaxis sensory transducer"/>
    <property type="match status" value="1"/>
</dbReference>
<dbReference type="InterPro" id="IPR004089">
    <property type="entry name" value="MCPsignal_dom"/>
</dbReference>
<dbReference type="GO" id="GO:0005886">
    <property type="term" value="C:plasma membrane"/>
    <property type="evidence" value="ECO:0007669"/>
    <property type="project" value="TreeGrafter"/>
</dbReference>
<dbReference type="Pfam" id="PF00015">
    <property type="entry name" value="MCPsignal"/>
    <property type="match status" value="1"/>
</dbReference>
<dbReference type="CDD" id="cd06225">
    <property type="entry name" value="HAMP"/>
    <property type="match status" value="1"/>
</dbReference>
<dbReference type="GO" id="GO:0006935">
    <property type="term" value="P:chemotaxis"/>
    <property type="evidence" value="ECO:0007669"/>
    <property type="project" value="TreeGrafter"/>
</dbReference>
<dbReference type="GO" id="GO:0007165">
    <property type="term" value="P:signal transduction"/>
    <property type="evidence" value="ECO:0007669"/>
    <property type="project" value="UniProtKB-KW"/>
</dbReference>
<keyword evidence="2" id="KW-0488">Methylation</keyword>
<dbReference type="Pfam" id="PF00672">
    <property type="entry name" value="HAMP"/>
    <property type="match status" value="1"/>
</dbReference>
<dbReference type="SMART" id="SM00283">
    <property type="entry name" value="MA"/>
    <property type="match status" value="1"/>
</dbReference>
<dbReference type="PANTHER" id="PTHR43531:SF14">
    <property type="entry name" value="METHYL-ACCEPTING CHEMOTAXIS PROTEIN I-RELATED"/>
    <property type="match status" value="1"/>
</dbReference>
<evidence type="ECO:0000256" key="6">
    <source>
        <dbReference type="SAM" id="Phobius"/>
    </source>
</evidence>
<dbReference type="HOGENOM" id="CLU_000445_107_16_4"/>
<keyword evidence="6" id="KW-0472">Membrane</keyword>
<protein>
    <submittedName>
        <fullName evidence="9">Methyl-accepting chemotaxis protein</fullName>
    </submittedName>
</protein>
<dbReference type="EMBL" id="AP014568">
    <property type="protein sequence ID" value="BAO81696.1"/>
    <property type="molecule type" value="Genomic_DNA"/>
</dbReference>
<dbReference type="PANTHER" id="PTHR43531">
    <property type="entry name" value="PROTEIN ICFG"/>
    <property type="match status" value="1"/>
</dbReference>
<feature type="compositionally biased region" description="Low complexity" evidence="5">
    <location>
        <begin position="585"/>
        <end position="622"/>
    </location>
</feature>
<dbReference type="SMART" id="SM00304">
    <property type="entry name" value="HAMP"/>
    <property type="match status" value="1"/>
</dbReference>
<feature type="transmembrane region" description="Helical" evidence="6">
    <location>
        <begin position="23"/>
        <end position="43"/>
    </location>
</feature>
<keyword evidence="6" id="KW-0812">Transmembrane</keyword>
<feature type="compositionally biased region" description="Low complexity" evidence="5">
    <location>
        <begin position="533"/>
        <end position="566"/>
    </location>
</feature>
<keyword evidence="4" id="KW-0807">Transducer</keyword>
<evidence type="ECO:0000256" key="3">
    <source>
        <dbReference type="ARBA" id="ARBA00029447"/>
    </source>
</evidence>
<sequence length="649" mass="67362">MNSDKFDSQPSSRGLMGTVRRRLNGAFAGILLIFAVVLAATVWKAELVRDLSQQMRVKASKLELASEWLAHIRQNSARSLAVAVSPGTEVLEFFRAAMAQTSRDTTATQTEFLALAEGDADSLQRAGVVGEVRTQWLAARDAVNQLKAAGDDAAARALIESQFLPVTNRYVEVTQALVDGELASMAALQAQIQAEFRALYLLVGVLFVAALLISVLLAWRIGRSIGAPIQQAVELAQAVAQGDLTRSVTSNRTDELGDLLRALAAMKVSLLDIVGKVRQANDSIGTASEEIANGNQDLSRRTEQAASNLEETASSMEQLTATVKQTADSARQANQLAASAAQVAQKGGAVVGQVVHTMNDISSSSQRISDIISVIDGIAFQTNILALNAAVEAARAGEQGRGFAVVATEVRSLAGRSAQAAKEIKDLIGASVEKVQNGSRLVQEAGATMDEIVGSVQRVSDIIGEITAAAAEQSDGIGQVNVAVNQLDQMTQQNAALVEQSAAASESLREQAARLAEAIGTFRTGAQSNPAVPAGALAPRTRPPAAAAVAKGATPARSSPYAPAAARRSDGFRPAASAPLPKPQAHPSASAKALPAAASAAAKAQPAPRTAPPSQAAPMASATKALPNRSSAKASAKPADNAEGEWESF</sequence>
<dbReference type="KEGG" id="cbaa:SRAA_1842"/>
<dbReference type="CDD" id="cd11386">
    <property type="entry name" value="MCP_signal"/>
    <property type="match status" value="1"/>
</dbReference>
<accession>A0A060NI33</accession>
<feature type="domain" description="Methyl-accepting transducer" evidence="7">
    <location>
        <begin position="280"/>
        <end position="509"/>
    </location>
</feature>
<dbReference type="SUPFAM" id="SSF58104">
    <property type="entry name" value="Methyl-accepting chemotaxis protein (MCP) signaling domain"/>
    <property type="match status" value="1"/>
</dbReference>
<dbReference type="PROSITE" id="PS50111">
    <property type="entry name" value="CHEMOTAXIS_TRANSDUC_2"/>
    <property type="match status" value="1"/>
</dbReference>
<keyword evidence="6" id="KW-1133">Transmembrane helix</keyword>
<dbReference type="AlphaFoldDB" id="A0A060NI33"/>
<evidence type="ECO:0000256" key="1">
    <source>
        <dbReference type="ARBA" id="ARBA00004370"/>
    </source>
</evidence>
<dbReference type="PROSITE" id="PS50885">
    <property type="entry name" value="HAMP"/>
    <property type="match status" value="1"/>
</dbReference>
<dbReference type="Gene3D" id="1.10.287.950">
    <property type="entry name" value="Methyl-accepting chemotaxis protein"/>
    <property type="match status" value="1"/>
</dbReference>
<dbReference type="GO" id="GO:0004888">
    <property type="term" value="F:transmembrane signaling receptor activity"/>
    <property type="evidence" value="ECO:0007669"/>
    <property type="project" value="TreeGrafter"/>
</dbReference>
<feature type="transmembrane region" description="Helical" evidence="6">
    <location>
        <begin position="198"/>
        <end position="219"/>
    </location>
</feature>